<dbReference type="SMART" id="SM00256">
    <property type="entry name" value="FBOX"/>
    <property type="match status" value="1"/>
</dbReference>
<feature type="region of interest" description="Disordered" evidence="1">
    <location>
        <begin position="533"/>
        <end position="552"/>
    </location>
</feature>
<dbReference type="PANTHER" id="PTHR31672:SF13">
    <property type="entry name" value="F-BOX PROTEIN CPR30-LIKE"/>
    <property type="match status" value="1"/>
</dbReference>
<dbReference type="InterPro" id="IPR050796">
    <property type="entry name" value="SCF_F-box_component"/>
</dbReference>
<dbReference type="InterPro" id="IPR036047">
    <property type="entry name" value="F-box-like_dom_sf"/>
</dbReference>
<dbReference type="Gramene" id="TraesPARA_EIv1.0_1567310.5">
    <property type="protein sequence ID" value="TraesPARA_EIv1.0_1567310.5.CDS"/>
    <property type="gene ID" value="TraesPARA_EIv1.0_1567310"/>
</dbReference>
<feature type="compositionally biased region" description="Polar residues" evidence="1">
    <location>
        <begin position="533"/>
        <end position="544"/>
    </location>
</feature>
<dbReference type="RefSeq" id="XP_044381747.1">
    <property type="nucleotide sequence ID" value="XM_044525812.1"/>
</dbReference>
<dbReference type="Pfam" id="PF08268">
    <property type="entry name" value="FBA_3"/>
    <property type="match status" value="1"/>
</dbReference>
<name>A0A3B6KHG1_WHEAT</name>
<dbReference type="KEGG" id="taes:123104087"/>
<dbReference type="NCBIfam" id="TIGR01640">
    <property type="entry name" value="F_box_assoc_1"/>
    <property type="match status" value="1"/>
</dbReference>
<dbReference type="InterPro" id="IPR001810">
    <property type="entry name" value="F-box_dom"/>
</dbReference>
<evidence type="ECO:0000313" key="4">
    <source>
        <dbReference type="Proteomes" id="UP000019116"/>
    </source>
</evidence>
<organism evidence="3">
    <name type="scientific">Triticum aestivum</name>
    <name type="common">Wheat</name>
    <dbReference type="NCBI Taxonomy" id="4565"/>
    <lineage>
        <taxon>Eukaryota</taxon>
        <taxon>Viridiplantae</taxon>
        <taxon>Streptophyta</taxon>
        <taxon>Embryophyta</taxon>
        <taxon>Tracheophyta</taxon>
        <taxon>Spermatophyta</taxon>
        <taxon>Magnoliopsida</taxon>
        <taxon>Liliopsida</taxon>
        <taxon>Poales</taxon>
        <taxon>Poaceae</taxon>
        <taxon>BOP clade</taxon>
        <taxon>Pooideae</taxon>
        <taxon>Triticodae</taxon>
        <taxon>Triticeae</taxon>
        <taxon>Triticinae</taxon>
        <taxon>Triticum</taxon>
    </lineage>
</organism>
<evidence type="ECO:0000313" key="3">
    <source>
        <dbReference type="EnsemblPlants" id="TraesCS5A02G253900.2"/>
    </source>
</evidence>
<gene>
    <name evidence="3" type="primary">LOC123104087</name>
</gene>
<dbReference type="EnsemblPlants" id="TraesCS5A02G253900.2">
    <property type="protein sequence ID" value="TraesCS5A02G253900.2"/>
    <property type="gene ID" value="TraesCS5A02G253900"/>
</dbReference>
<protein>
    <recommendedName>
        <fullName evidence="2">F-box domain-containing protein</fullName>
    </recommendedName>
</protein>
<reference evidence="3" key="1">
    <citation type="submission" date="2018-08" db="EMBL/GenBank/DDBJ databases">
        <authorList>
            <person name="Rossello M."/>
        </authorList>
    </citation>
    <scope>NUCLEOTIDE SEQUENCE [LARGE SCALE GENOMIC DNA]</scope>
    <source>
        <strain evidence="3">cv. Chinese Spring</strain>
    </source>
</reference>
<feature type="domain" description="F-box" evidence="2">
    <location>
        <begin position="18"/>
        <end position="63"/>
    </location>
</feature>
<evidence type="ECO:0000259" key="2">
    <source>
        <dbReference type="PROSITE" id="PS50181"/>
    </source>
</evidence>
<reference evidence="3" key="2">
    <citation type="submission" date="2018-10" db="UniProtKB">
        <authorList>
            <consortium name="EnsemblPlants"/>
        </authorList>
    </citation>
    <scope>IDENTIFICATION</scope>
</reference>
<dbReference type="AlphaFoldDB" id="A0A3B6KHG1"/>
<dbReference type="Gramene" id="TraesPARA_EIv1.0_1567310.3">
    <property type="protein sequence ID" value="TraesPARA_EIv1.0_1567310.3.CDS"/>
    <property type="gene ID" value="TraesPARA_EIv1.0_1567310"/>
</dbReference>
<proteinExistence type="predicted"/>
<dbReference type="Gene3D" id="1.20.1280.50">
    <property type="match status" value="1"/>
</dbReference>
<dbReference type="InterPro" id="IPR013187">
    <property type="entry name" value="F-box-assoc_dom_typ3"/>
</dbReference>
<dbReference type="Gramene" id="TraesLDM5A03G02683720.1">
    <property type="protein sequence ID" value="TraesLDM5A03G02683720.1"/>
    <property type="gene ID" value="TraesLDM5A03G02683720"/>
</dbReference>
<dbReference type="Gramene" id="TraesCS5A02G253900.2">
    <property type="protein sequence ID" value="TraesCS5A02G253900.2"/>
    <property type="gene ID" value="TraesCS5A02G253900"/>
</dbReference>
<dbReference type="InterPro" id="IPR017451">
    <property type="entry name" value="F-box-assoc_interact_dom"/>
</dbReference>
<dbReference type="Pfam" id="PF00646">
    <property type="entry name" value="F-box"/>
    <property type="match status" value="1"/>
</dbReference>
<dbReference type="Proteomes" id="UP000019116">
    <property type="component" value="Chromosome 5A"/>
</dbReference>
<sequence length="552" mass="62948">MLTMVTEETKSMKQINEECIINHLPGDLIERVFLRLPVSTLLTCVGVCKHWHNIIRDPQFVALHLQCAPSYALVFFPPGLVSGKHYPSDAVLIDEAWSPSTYTVPVIGPGDFLFGSCNGLLGLYTKTSMIKIANLATGECLHLGKPVKNLKGDHFCFYSFGFHPVTKEYKITHFLGDCINGRPHNKDKFNIIQVYTLGDEKWKDIQTPEALSLISVRNSGVVNVDGKMYWLTEDMSASWQHAVMSFDIREESFAMIQLPAAREDHDYYGSRKFLIRDIDGKICIVTAQTSRYDARTLVGELQIWALDNMVEQRWSQKYNIKYPPDYILGPRFVHRDRILTQRGHNNVCSYELLGENFEIDSSKMVKLLDFSPCRHNLQSHNCVKSLVRLDVYKNAKIVCRPKQREGWELNKWEAWERGLSENEKLRSVIHQVELNGIACAQQNGIWFNDILQHILDDAIRREIGMKIDQIFPNFPDQQTRPLRHLNCVAQKLDQDNLIARINNSETIIKAMIQTTNSIFDMIDSAVDDQIGASSTNAGISSQNHSEGDDAKT</sequence>
<evidence type="ECO:0000256" key="1">
    <source>
        <dbReference type="SAM" id="MobiDB-lite"/>
    </source>
</evidence>
<keyword evidence="4" id="KW-1185">Reference proteome</keyword>
<dbReference type="OrthoDB" id="1845276at2759"/>
<dbReference type="GeneID" id="123104087"/>
<dbReference type="SUPFAM" id="SSF81383">
    <property type="entry name" value="F-box domain"/>
    <property type="match status" value="1"/>
</dbReference>
<accession>A0A3B6KHG1</accession>
<dbReference type="PROSITE" id="PS50181">
    <property type="entry name" value="FBOX"/>
    <property type="match status" value="1"/>
</dbReference>
<dbReference type="PANTHER" id="PTHR31672">
    <property type="entry name" value="BNACNNG10540D PROTEIN"/>
    <property type="match status" value="1"/>
</dbReference>
<dbReference type="STRING" id="4565.A0A3B6KHG1"/>
<dbReference type="Gramene" id="TraesCS5A03G0634200.2">
    <property type="protein sequence ID" value="TraesCS5A03G0634200.2.CDS"/>
    <property type="gene ID" value="TraesCS5A03G0634200"/>
</dbReference>
<dbReference type="Gramene" id="TraesMAC5A03G02681700.2">
    <property type="protein sequence ID" value="TraesMAC5A03G02681700.2"/>
    <property type="gene ID" value="TraesMAC5A03G02681700"/>
</dbReference>